<keyword evidence="2" id="KW-0472">Membrane</keyword>
<comment type="caution">
    <text evidence="3">The sequence shown here is derived from an EMBL/GenBank/DDBJ whole genome shotgun (WGS) entry which is preliminary data.</text>
</comment>
<feature type="compositionally biased region" description="Low complexity" evidence="1">
    <location>
        <begin position="451"/>
        <end position="479"/>
    </location>
</feature>
<keyword evidence="2" id="KW-1133">Transmembrane helix</keyword>
<feature type="compositionally biased region" description="Basic and acidic residues" evidence="1">
    <location>
        <begin position="548"/>
        <end position="558"/>
    </location>
</feature>
<dbReference type="Proteomes" id="UP001480595">
    <property type="component" value="Unassembled WGS sequence"/>
</dbReference>
<evidence type="ECO:0000313" key="4">
    <source>
        <dbReference type="Proteomes" id="UP001480595"/>
    </source>
</evidence>
<gene>
    <name evidence="3" type="ORF">PG994_001537</name>
</gene>
<keyword evidence="4" id="KW-1185">Reference proteome</keyword>
<dbReference type="GeneID" id="92086009"/>
<dbReference type="EMBL" id="JAQQWL010000002">
    <property type="protein sequence ID" value="KAK8086563.1"/>
    <property type="molecule type" value="Genomic_DNA"/>
</dbReference>
<feature type="region of interest" description="Disordered" evidence="1">
    <location>
        <begin position="365"/>
        <end position="581"/>
    </location>
</feature>
<feature type="region of interest" description="Disordered" evidence="1">
    <location>
        <begin position="202"/>
        <end position="351"/>
    </location>
</feature>
<feature type="compositionally biased region" description="Low complexity" evidence="1">
    <location>
        <begin position="119"/>
        <end position="163"/>
    </location>
</feature>
<accession>A0ABR1WTY5</accession>
<feature type="compositionally biased region" description="Pro residues" evidence="1">
    <location>
        <begin position="391"/>
        <end position="405"/>
    </location>
</feature>
<proteinExistence type="predicted"/>
<sequence length="581" mass="61193">MDTVIDDLLRRPGPGRRSIAGARDTRSAYSPDPSQWLREGASFEEACSSLTKDQPREWFWGLYCCDSANCGVYIEPSPITWTKSIGYDNIYDPGPPQTTCGNSTPFLIPLNVDPSTSTTSSASASVLSVSTTTPSTPQPGAATPTTTADTSTTTETSSTAIPPKTNRLSSGAKAAIGVCAALATISLAIALFFMRRRRRNNRGYYRTPPTPAQHSRTDSEPPQAFHSPLMTPPASSSSKTTPSTPPPLRLSDRRYLPAPPPRTTTTPPHTPPAESTTASEGSVTASPHAAVPFPRTPTCVPTAGRLVPRHERRATPTITKSSIRFGAPSISTSPIPETATLPAGRQRSNPVGVAPAFSEAAASSASSLYPSRPPRPNCGPALEIPDLVSPAGPPPTWALPRPPAASSPSSVGSVTSQAPTPPHRLHPHAPLPLVTPPPPVAAMSSPLSPILSVSALSSPRSPSSPTRSPLLSGTPAGSTLPPPPPPPTSYSVPSQKHEEVAGVVLPSQLRDHHMSRESVQHDTHESWGSWSGPGDRKRRFTNKNSSIGHKDSKKDGRDSQVNGLSGVTMKRLDLEKLGGSY</sequence>
<feature type="region of interest" description="Disordered" evidence="1">
    <location>
        <begin position="11"/>
        <end position="35"/>
    </location>
</feature>
<feature type="compositionally biased region" description="Low complexity" evidence="1">
    <location>
        <begin position="232"/>
        <end position="242"/>
    </location>
</feature>
<feature type="compositionally biased region" description="Basic and acidic residues" evidence="1">
    <location>
        <begin position="570"/>
        <end position="581"/>
    </location>
</feature>
<feature type="compositionally biased region" description="Basic and acidic residues" evidence="1">
    <location>
        <begin position="509"/>
        <end position="525"/>
    </location>
</feature>
<feature type="compositionally biased region" description="Low complexity" evidence="1">
    <location>
        <begin position="406"/>
        <end position="418"/>
    </location>
</feature>
<keyword evidence="2" id="KW-0812">Transmembrane</keyword>
<feature type="region of interest" description="Disordered" evidence="1">
    <location>
        <begin position="119"/>
        <end position="167"/>
    </location>
</feature>
<protein>
    <submittedName>
        <fullName evidence="3">Uncharacterized protein</fullName>
    </submittedName>
</protein>
<feature type="compositionally biased region" description="Low complexity" evidence="1">
    <location>
        <begin position="263"/>
        <end position="278"/>
    </location>
</feature>
<evidence type="ECO:0000256" key="2">
    <source>
        <dbReference type="SAM" id="Phobius"/>
    </source>
</evidence>
<feature type="compositionally biased region" description="Pro residues" evidence="1">
    <location>
        <begin position="429"/>
        <end position="440"/>
    </location>
</feature>
<reference evidence="3 4" key="1">
    <citation type="submission" date="2023-01" db="EMBL/GenBank/DDBJ databases">
        <title>Analysis of 21 Apiospora genomes using comparative genomics revels a genus with tremendous synthesis potential of carbohydrate active enzymes and secondary metabolites.</title>
        <authorList>
            <person name="Sorensen T."/>
        </authorList>
    </citation>
    <scope>NUCLEOTIDE SEQUENCE [LARGE SCALE GENOMIC DNA]</scope>
    <source>
        <strain evidence="3 4">CBS 135458</strain>
    </source>
</reference>
<dbReference type="RefSeq" id="XP_066721087.1">
    <property type="nucleotide sequence ID" value="XM_066852946.1"/>
</dbReference>
<evidence type="ECO:0000313" key="3">
    <source>
        <dbReference type="EMBL" id="KAK8086563.1"/>
    </source>
</evidence>
<feature type="transmembrane region" description="Helical" evidence="2">
    <location>
        <begin position="174"/>
        <end position="194"/>
    </location>
</feature>
<evidence type="ECO:0000256" key="1">
    <source>
        <dbReference type="SAM" id="MobiDB-lite"/>
    </source>
</evidence>
<organism evidence="3 4">
    <name type="scientific">Apiospora phragmitis</name>
    <dbReference type="NCBI Taxonomy" id="2905665"/>
    <lineage>
        <taxon>Eukaryota</taxon>
        <taxon>Fungi</taxon>
        <taxon>Dikarya</taxon>
        <taxon>Ascomycota</taxon>
        <taxon>Pezizomycotina</taxon>
        <taxon>Sordariomycetes</taxon>
        <taxon>Xylariomycetidae</taxon>
        <taxon>Amphisphaeriales</taxon>
        <taxon>Apiosporaceae</taxon>
        <taxon>Apiospora</taxon>
    </lineage>
</organism>
<name>A0ABR1WTY5_9PEZI</name>